<protein>
    <submittedName>
        <fullName evidence="1">Uncharacterized protein</fullName>
    </submittedName>
</protein>
<dbReference type="InterPro" id="IPR021109">
    <property type="entry name" value="Peptidase_aspartic_dom_sf"/>
</dbReference>
<dbReference type="Gene3D" id="2.40.70.10">
    <property type="entry name" value="Acid Proteases"/>
    <property type="match status" value="1"/>
</dbReference>
<keyword evidence="2" id="KW-1185">Reference proteome</keyword>
<gene>
    <name evidence="1" type="ORF">V8G54_025813</name>
</gene>
<dbReference type="Proteomes" id="UP001374535">
    <property type="component" value="Chromosome 8"/>
</dbReference>
<evidence type="ECO:0000313" key="1">
    <source>
        <dbReference type="EMBL" id="WVY99743.1"/>
    </source>
</evidence>
<reference evidence="1 2" key="1">
    <citation type="journal article" date="2023" name="Life. Sci Alliance">
        <title>Evolutionary insights into 3D genome organization and epigenetic landscape of Vigna mungo.</title>
        <authorList>
            <person name="Junaid A."/>
            <person name="Singh B."/>
            <person name="Bhatia S."/>
        </authorList>
    </citation>
    <scope>NUCLEOTIDE SEQUENCE [LARGE SCALE GENOMIC DNA]</scope>
    <source>
        <strain evidence="1">Urdbean</strain>
    </source>
</reference>
<proteinExistence type="predicted"/>
<dbReference type="EMBL" id="CP144693">
    <property type="protein sequence ID" value="WVY99743.1"/>
    <property type="molecule type" value="Genomic_DNA"/>
</dbReference>
<name>A0AAQ3MZ04_VIGMU</name>
<sequence length="224" mass="24686">MITIHIISSAVIASPALLSTPQTHVNFCCLSLDDLAGRCEKGFCNNCDELFTSSHRYKGKFFLFTTEDPIVVDFTPDLTLVLTLPPPATNSNETPSQVSLHAFIGDFGSSTIHLQGQINNNLVSILVKGGSDHNFIQDQVANFLDLPSITYNPLTVMVGSSNLLCCDRLFPYVEIKIQEHTLHVSFYILPLRGADIVLGAPWLKSIGHVLMDYTQFTISFTHQG</sequence>
<organism evidence="1 2">
    <name type="scientific">Vigna mungo</name>
    <name type="common">Black gram</name>
    <name type="synonym">Phaseolus mungo</name>
    <dbReference type="NCBI Taxonomy" id="3915"/>
    <lineage>
        <taxon>Eukaryota</taxon>
        <taxon>Viridiplantae</taxon>
        <taxon>Streptophyta</taxon>
        <taxon>Embryophyta</taxon>
        <taxon>Tracheophyta</taxon>
        <taxon>Spermatophyta</taxon>
        <taxon>Magnoliopsida</taxon>
        <taxon>eudicotyledons</taxon>
        <taxon>Gunneridae</taxon>
        <taxon>Pentapetalae</taxon>
        <taxon>rosids</taxon>
        <taxon>fabids</taxon>
        <taxon>Fabales</taxon>
        <taxon>Fabaceae</taxon>
        <taxon>Papilionoideae</taxon>
        <taxon>50 kb inversion clade</taxon>
        <taxon>NPAAA clade</taxon>
        <taxon>indigoferoid/millettioid clade</taxon>
        <taxon>Phaseoleae</taxon>
        <taxon>Vigna</taxon>
    </lineage>
</organism>
<dbReference type="AlphaFoldDB" id="A0AAQ3MZ04"/>
<dbReference type="Pfam" id="PF08284">
    <property type="entry name" value="RVP_2"/>
    <property type="match status" value="1"/>
</dbReference>
<accession>A0AAQ3MZ04</accession>
<dbReference type="SUPFAM" id="SSF50630">
    <property type="entry name" value="Acid proteases"/>
    <property type="match status" value="1"/>
</dbReference>
<dbReference type="CDD" id="cd00303">
    <property type="entry name" value="retropepsin_like"/>
    <property type="match status" value="1"/>
</dbReference>
<evidence type="ECO:0000313" key="2">
    <source>
        <dbReference type="Proteomes" id="UP001374535"/>
    </source>
</evidence>